<accession>A0ABV3USZ5</accession>
<sequence length="271" mass="28545">MKVALFATCVGDVMFPSAVQATAAVLTRLGCDVVFPEKQTCCGQMHVNTGYQEEALPQIDTYADAFSDPSIDYVVAPSGSCAGAVRHQHPMIASRFGTAAQAAVAKTCANKTLDLSEFIVDVAGVTDVGAYFPHRVTYHSTCHSLRVLHVGDRPLKLLRAVEGIDLVDLPGAEECCGFGGTFSVKNAETSAAMVADKVVAVESTGAEFVTAGDASCLLNIGGSLLKRDGHARALHIAEILASTRRHPFEAGLDAPRDVAKQGVAKRNGENR</sequence>
<reference evidence="2 3" key="1">
    <citation type="journal article" date="2024" name="Fungal Genet. Biol.">
        <title>The porcine skin microbiome exhibits broad fungal antagonism.</title>
        <authorList>
            <person name="De La Cruz K.F."/>
            <person name="Townsend E.C."/>
            <person name="Alex Cheong J.Z."/>
            <person name="Salamzade R."/>
            <person name="Liu A."/>
            <person name="Sandstrom S."/>
            <person name="Davila E."/>
            <person name="Huang L."/>
            <person name="Xu K.H."/>
            <person name="Wu S.Y."/>
            <person name="Meudt J.J."/>
            <person name="Shanmuganayagam D."/>
            <person name="Gibson A.L.F."/>
            <person name="Kalan L.R."/>
        </authorList>
    </citation>
    <scope>NUCLEOTIDE SEQUENCE [LARGE SCALE GENOMIC DNA]</scope>
    <source>
        <strain evidence="2 3">LK2569</strain>
    </source>
</reference>
<organism evidence="2 3">
    <name type="scientific">Corynebacterium xerosis</name>
    <dbReference type="NCBI Taxonomy" id="1725"/>
    <lineage>
        <taxon>Bacteria</taxon>
        <taxon>Bacillati</taxon>
        <taxon>Actinomycetota</taxon>
        <taxon>Actinomycetes</taxon>
        <taxon>Mycobacteriales</taxon>
        <taxon>Corynebacteriaceae</taxon>
        <taxon>Corynebacterium</taxon>
    </lineage>
</organism>
<dbReference type="Pfam" id="PF02754">
    <property type="entry name" value="CCG"/>
    <property type="match status" value="2"/>
</dbReference>
<dbReference type="Proteomes" id="UP001558353">
    <property type="component" value="Unassembled WGS sequence"/>
</dbReference>
<feature type="domain" description="Cysteine-rich" evidence="1">
    <location>
        <begin position="136"/>
        <end position="220"/>
    </location>
</feature>
<dbReference type="EMBL" id="JAYWMA010000004">
    <property type="protein sequence ID" value="MEX3528334.1"/>
    <property type="molecule type" value="Genomic_DNA"/>
</dbReference>
<feature type="domain" description="Cysteine-rich" evidence="1">
    <location>
        <begin position="3"/>
        <end position="85"/>
    </location>
</feature>
<dbReference type="InterPro" id="IPR004017">
    <property type="entry name" value="Cys_rich_dom"/>
</dbReference>
<dbReference type="PANTHER" id="PTHR30296:SF0">
    <property type="entry name" value="LACTATE UTILIZATION PROTEIN A"/>
    <property type="match status" value="1"/>
</dbReference>
<evidence type="ECO:0000259" key="1">
    <source>
        <dbReference type="Pfam" id="PF02754"/>
    </source>
</evidence>
<gene>
    <name evidence="2" type="ORF">VVR64_04530</name>
</gene>
<evidence type="ECO:0000313" key="3">
    <source>
        <dbReference type="Proteomes" id="UP001558353"/>
    </source>
</evidence>
<evidence type="ECO:0000313" key="2">
    <source>
        <dbReference type="EMBL" id="MEX3528334.1"/>
    </source>
</evidence>
<dbReference type="GeneID" id="95320856"/>
<keyword evidence="3" id="KW-1185">Reference proteome</keyword>
<comment type="caution">
    <text evidence="2">The sequence shown here is derived from an EMBL/GenBank/DDBJ whole genome shotgun (WGS) entry which is preliminary data.</text>
</comment>
<protein>
    <submittedName>
        <fullName evidence="2">(Fe-S)-binding protein</fullName>
    </submittedName>
</protein>
<proteinExistence type="predicted"/>
<name>A0ABV3USZ5_9CORY</name>
<dbReference type="RefSeq" id="WP_082719120.1">
    <property type="nucleotide sequence ID" value="NZ_DYUU01000085.1"/>
</dbReference>
<dbReference type="PANTHER" id="PTHR30296">
    <property type="entry name" value="UNCHARACTERIZED PROTEIN YKGE"/>
    <property type="match status" value="1"/>
</dbReference>